<dbReference type="InterPro" id="IPR042099">
    <property type="entry name" value="ANL_N_sf"/>
</dbReference>
<organism evidence="3 4">
    <name type="scientific">Janibacter indicus</name>
    <dbReference type="NCBI Taxonomy" id="857417"/>
    <lineage>
        <taxon>Bacteria</taxon>
        <taxon>Bacillati</taxon>
        <taxon>Actinomycetota</taxon>
        <taxon>Actinomycetes</taxon>
        <taxon>Micrococcales</taxon>
        <taxon>Intrasporangiaceae</taxon>
        <taxon>Janibacter</taxon>
    </lineage>
</organism>
<dbReference type="SUPFAM" id="SSF56801">
    <property type="entry name" value="Acetyl-CoA synthetase-like"/>
    <property type="match status" value="1"/>
</dbReference>
<protein>
    <submittedName>
        <fullName evidence="3">Acyl-CoA synthetase</fullName>
    </submittedName>
</protein>
<dbReference type="PROSITE" id="PS00455">
    <property type="entry name" value="AMP_BINDING"/>
    <property type="match status" value="1"/>
</dbReference>
<dbReference type="PANTHER" id="PTHR24096:SF323">
    <property type="entry name" value="BLR3536 PROTEIN"/>
    <property type="match status" value="1"/>
</dbReference>
<dbReference type="PANTHER" id="PTHR24096">
    <property type="entry name" value="LONG-CHAIN-FATTY-ACID--COA LIGASE"/>
    <property type="match status" value="1"/>
</dbReference>
<evidence type="ECO:0000259" key="2">
    <source>
        <dbReference type="Pfam" id="PF13193"/>
    </source>
</evidence>
<gene>
    <name evidence="3" type="ORF">ASJ30_13670</name>
</gene>
<dbReference type="GO" id="GO:0016405">
    <property type="term" value="F:CoA-ligase activity"/>
    <property type="evidence" value="ECO:0007669"/>
    <property type="project" value="TreeGrafter"/>
</dbReference>
<dbReference type="Gene3D" id="3.40.50.12780">
    <property type="entry name" value="N-terminal domain of ligase-like"/>
    <property type="match status" value="1"/>
</dbReference>
<dbReference type="Pfam" id="PF13193">
    <property type="entry name" value="AMP-binding_C"/>
    <property type="match status" value="1"/>
</dbReference>
<dbReference type="Gene3D" id="3.30.300.30">
    <property type="match status" value="1"/>
</dbReference>
<evidence type="ECO:0000313" key="3">
    <source>
        <dbReference type="EMBL" id="APH02449.1"/>
    </source>
</evidence>
<dbReference type="KEGG" id="jte:ASJ30_13670"/>
<dbReference type="InterPro" id="IPR000873">
    <property type="entry name" value="AMP-dep_synth/lig_dom"/>
</dbReference>
<dbReference type="InterPro" id="IPR025110">
    <property type="entry name" value="AMP-bd_C"/>
</dbReference>
<dbReference type="EMBL" id="CP013290">
    <property type="protein sequence ID" value="APH02449.1"/>
    <property type="molecule type" value="Genomic_DNA"/>
</dbReference>
<keyword evidence="4" id="KW-1185">Reference proteome</keyword>
<dbReference type="Proteomes" id="UP000182938">
    <property type="component" value="Chromosome"/>
</dbReference>
<reference evidence="3 4" key="1">
    <citation type="submission" date="2015-11" db="EMBL/GenBank/DDBJ databases">
        <authorList>
            <person name="Zhang Y."/>
            <person name="Guo Z."/>
        </authorList>
    </citation>
    <scope>NUCLEOTIDE SEQUENCE [LARGE SCALE GENOMIC DNA]</scope>
    <source>
        <strain evidence="3 4">YFY001</strain>
    </source>
</reference>
<name>A0A1L3MJB1_9MICO</name>
<dbReference type="InterPro" id="IPR045851">
    <property type="entry name" value="AMP-bd_C_sf"/>
</dbReference>
<dbReference type="InterPro" id="IPR020845">
    <property type="entry name" value="AMP-binding_CS"/>
</dbReference>
<proteinExistence type="predicted"/>
<dbReference type="AlphaFoldDB" id="A0A1L3MJB1"/>
<evidence type="ECO:0000313" key="4">
    <source>
        <dbReference type="Proteomes" id="UP000182938"/>
    </source>
</evidence>
<accession>A0A1L3MJB1</accession>
<evidence type="ECO:0000259" key="1">
    <source>
        <dbReference type="Pfam" id="PF00501"/>
    </source>
</evidence>
<feature type="domain" description="AMP-dependent synthetase/ligase" evidence="1">
    <location>
        <begin position="7"/>
        <end position="358"/>
    </location>
</feature>
<feature type="domain" description="AMP-binding enzyme C-terminal" evidence="2">
    <location>
        <begin position="414"/>
        <end position="492"/>
    </location>
</feature>
<dbReference type="Pfam" id="PF00501">
    <property type="entry name" value="AMP-binding"/>
    <property type="match status" value="1"/>
</dbReference>
<sequence>MDLTVLAAEHGDKAAYVAAESGEALTFRELEARSNQIAHLFRQLGLRRGDHIALLMENRLDLFPVFWAAQRTGLYYTAVNWHLTADEAVYIVDNCQAKVLVSSAPLESIAAQAAAGAARLQHRFVVGGSVDGVPSLDTAMADQPATPVDDQSEGYYMFYSSGTSGRPKGILPEMPDVPFGTGLTLDHQLPNFGFSPAAIYLNTGPLYHAAPIGWSMGTVRNGATAIFMSRFDPELTLKVIEERKVTHAQFVPTMFVRMLKLPQEVRERYDLSSLMLAVHAAAPCPIPVKEAMIDWLGPKVLEYYAGSESNCFFVISAPEWLSHKGSVGKAVIGRAHVLDAEGNELPPGEIGQLWFDGPDFEYHQDPEKTAAAHDERGWSTLGDLGWLDEEGYLYLADRRTDLIISGGVNIYPREVEESLAMHPAVQDIAVIGVPDDEMGQRIHAVVLVAEGVDAGTGLAAELSRDAATRIAAFKLPRTVEFVEDFPRLPSGKVLRRNLIADYDPERAVSMPRLNTQEK</sequence>